<dbReference type="InterPro" id="IPR008753">
    <property type="entry name" value="Peptidase_M13_N"/>
</dbReference>
<comment type="similarity">
    <text evidence="2">Belongs to the peptidase M13 family.</text>
</comment>
<evidence type="ECO:0000256" key="7">
    <source>
        <dbReference type="ARBA" id="ARBA00023049"/>
    </source>
</evidence>
<dbReference type="PANTHER" id="PTHR11733:SF167">
    <property type="entry name" value="FI17812P1-RELATED"/>
    <property type="match status" value="1"/>
</dbReference>
<dbReference type="SUPFAM" id="SSF55486">
    <property type="entry name" value="Metalloproteases ('zincins'), catalytic domain"/>
    <property type="match status" value="1"/>
</dbReference>
<dbReference type="Pfam" id="PF05649">
    <property type="entry name" value="Peptidase_M13_N"/>
    <property type="match status" value="1"/>
</dbReference>
<dbReference type="Pfam" id="PF01431">
    <property type="entry name" value="Peptidase_M13"/>
    <property type="match status" value="1"/>
</dbReference>
<feature type="domain" description="Peptidase M13 C-terminal" evidence="9">
    <location>
        <begin position="459"/>
        <end position="666"/>
    </location>
</feature>
<feature type="domain" description="Peptidase M13 N-terminal" evidence="10">
    <location>
        <begin position="33"/>
        <end position="406"/>
    </location>
</feature>
<dbReference type="AlphaFoldDB" id="A0A1Y1YGL0"/>
<dbReference type="Proteomes" id="UP000193498">
    <property type="component" value="Unassembled WGS sequence"/>
</dbReference>
<evidence type="ECO:0000256" key="8">
    <source>
        <dbReference type="SAM" id="SignalP"/>
    </source>
</evidence>
<evidence type="ECO:0000256" key="6">
    <source>
        <dbReference type="ARBA" id="ARBA00022833"/>
    </source>
</evidence>
<feature type="signal peptide" evidence="8">
    <location>
        <begin position="1"/>
        <end position="21"/>
    </location>
</feature>
<evidence type="ECO:0000256" key="1">
    <source>
        <dbReference type="ARBA" id="ARBA00001947"/>
    </source>
</evidence>
<dbReference type="Gene3D" id="3.40.390.10">
    <property type="entry name" value="Collagenase (Catalytic Domain)"/>
    <property type="match status" value="1"/>
</dbReference>
<dbReference type="GO" id="GO:0046872">
    <property type="term" value="F:metal ion binding"/>
    <property type="evidence" value="ECO:0007669"/>
    <property type="project" value="UniProtKB-KW"/>
</dbReference>
<evidence type="ECO:0000256" key="5">
    <source>
        <dbReference type="ARBA" id="ARBA00022801"/>
    </source>
</evidence>
<reference evidence="11 12" key="1">
    <citation type="submission" date="2016-07" db="EMBL/GenBank/DDBJ databases">
        <title>Pervasive Adenine N6-methylation of Active Genes in Fungi.</title>
        <authorList>
            <consortium name="DOE Joint Genome Institute"/>
            <person name="Mondo S.J."/>
            <person name="Dannebaum R.O."/>
            <person name="Kuo R.C."/>
            <person name="Labutti K."/>
            <person name="Haridas S."/>
            <person name="Kuo A."/>
            <person name="Salamov A."/>
            <person name="Ahrendt S.R."/>
            <person name="Lipzen A."/>
            <person name="Sullivan W."/>
            <person name="Andreopoulos W.B."/>
            <person name="Clum A."/>
            <person name="Lindquist E."/>
            <person name="Daum C."/>
            <person name="Ramamoorthy G.K."/>
            <person name="Gryganskyi A."/>
            <person name="Culley D."/>
            <person name="Magnuson J.K."/>
            <person name="James T.Y."/>
            <person name="O'Malley M.A."/>
            <person name="Stajich J.E."/>
            <person name="Spatafora J.W."/>
            <person name="Visel A."/>
            <person name="Grigoriev I.V."/>
        </authorList>
    </citation>
    <scope>NUCLEOTIDE SEQUENCE [LARGE SCALE GENOMIC DNA]</scope>
    <source>
        <strain evidence="11 12">CBS 931.73</strain>
    </source>
</reference>
<dbReference type="STRING" id="1314790.A0A1Y1YGL0"/>
<comment type="cofactor">
    <cofactor evidence="1">
        <name>Zn(2+)</name>
        <dbReference type="ChEBI" id="CHEBI:29105"/>
    </cofactor>
</comment>
<keyword evidence="3" id="KW-0645">Protease</keyword>
<evidence type="ECO:0000256" key="3">
    <source>
        <dbReference type="ARBA" id="ARBA00022670"/>
    </source>
</evidence>
<dbReference type="InterPro" id="IPR000718">
    <property type="entry name" value="Peptidase_M13"/>
</dbReference>
<dbReference type="OrthoDB" id="6475849at2759"/>
<name>A0A1Y1YGL0_9FUNG</name>
<dbReference type="GO" id="GO:0016485">
    <property type="term" value="P:protein processing"/>
    <property type="evidence" value="ECO:0007669"/>
    <property type="project" value="TreeGrafter"/>
</dbReference>
<dbReference type="PRINTS" id="PR00786">
    <property type="entry name" value="NEPRILYSIN"/>
</dbReference>
<gene>
    <name evidence="11" type="ORF">K493DRAFT_281470</name>
</gene>
<evidence type="ECO:0000313" key="12">
    <source>
        <dbReference type="Proteomes" id="UP000193498"/>
    </source>
</evidence>
<dbReference type="InterPro" id="IPR024079">
    <property type="entry name" value="MetalloPept_cat_dom_sf"/>
</dbReference>
<protein>
    <submittedName>
        <fullName evidence="11">Metalloendopeptidase pepo</fullName>
    </submittedName>
</protein>
<evidence type="ECO:0000259" key="9">
    <source>
        <dbReference type="Pfam" id="PF01431"/>
    </source>
</evidence>
<evidence type="ECO:0000259" key="10">
    <source>
        <dbReference type="Pfam" id="PF05649"/>
    </source>
</evidence>
<evidence type="ECO:0000256" key="4">
    <source>
        <dbReference type="ARBA" id="ARBA00022723"/>
    </source>
</evidence>
<evidence type="ECO:0000313" key="11">
    <source>
        <dbReference type="EMBL" id="ORX97115.1"/>
    </source>
</evidence>
<keyword evidence="12" id="KW-1185">Reference proteome</keyword>
<sequence>MQRLFSLLTLSLAINGGFVHAQVLPPQVPTAAEDFYFHVNYDWIKNTTLSPDESQRSTISVVSELNSEFLLTVLEKAGNSTESSLLGDFYASGMNITLIEQAGLEPIRTLLNQAASVRTPDDVAKAVGKLHSLAMSPLFGIGAQPDAKNSTWTLASLAQGGYSLPSEEYYLDANQAGIREKYLDYITKIFTLAQIDQGEAKAKVVLDFETALANHTLSSVESRDVYRTYNRLSFQKLRSITPAFPWYTYCQSLGWPKGHCFGDGDVIIDNPAFFEYINSLFSNFQANDWRTYLQWKIMGSTAVYLGKQFETETFEFFGRTLMGQSEPSPRWKFVLQVIGGQIPDSLSKAFVEEKFKPEAKAQVLEMVRLIQGALATRLETIEWMGPETRARALEKLNALKILIGYPDEWDSYSDIKISRSQPLVTNVLNASKENFKSVLEATNAPTDQSGWAMEAYEVNAYYDPTSNSIAFPAGILQPPFFYAPDEKNPNGNPAANFGGIGTIIGHEITHGFDDQGRNYNAQGILEDWWTPKDLAEFEKRAKIVVDLYSSYEIYGAKVDGNLTLGENIADIGGVKLSNLAFQEWQKINPGVAGIVDGLTPEQQFFTAYAQTWKEVTLKETALLLLRTDVHSPAIWRVNGPCSNSQEFYDAFGVKEGDKMYRSEAQRASIW</sequence>
<dbReference type="GO" id="GO:0005886">
    <property type="term" value="C:plasma membrane"/>
    <property type="evidence" value="ECO:0007669"/>
    <property type="project" value="TreeGrafter"/>
</dbReference>
<dbReference type="InParanoid" id="A0A1Y1YGL0"/>
<dbReference type="InterPro" id="IPR042089">
    <property type="entry name" value="Peptidase_M13_dom_2"/>
</dbReference>
<comment type="caution">
    <text evidence="11">The sequence shown here is derived from an EMBL/GenBank/DDBJ whole genome shotgun (WGS) entry which is preliminary data.</text>
</comment>
<dbReference type="EMBL" id="MCFE01000139">
    <property type="protein sequence ID" value="ORX97115.1"/>
    <property type="molecule type" value="Genomic_DNA"/>
</dbReference>
<keyword evidence="8" id="KW-0732">Signal</keyword>
<proteinExistence type="inferred from homology"/>
<keyword evidence="7" id="KW-0482">Metalloprotease</keyword>
<dbReference type="PROSITE" id="PS51885">
    <property type="entry name" value="NEPRILYSIN"/>
    <property type="match status" value="1"/>
</dbReference>
<keyword evidence="6" id="KW-0862">Zinc</keyword>
<dbReference type="Gene3D" id="1.10.1380.10">
    <property type="entry name" value="Neutral endopeptidase , domain2"/>
    <property type="match status" value="1"/>
</dbReference>
<keyword evidence="4" id="KW-0479">Metal-binding</keyword>
<evidence type="ECO:0000256" key="2">
    <source>
        <dbReference type="ARBA" id="ARBA00007357"/>
    </source>
</evidence>
<dbReference type="GO" id="GO:0004222">
    <property type="term" value="F:metalloendopeptidase activity"/>
    <property type="evidence" value="ECO:0007669"/>
    <property type="project" value="InterPro"/>
</dbReference>
<feature type="chain" id="PRO_5010986038" evidence="8">
    <location>
        <begin position="22"/>
        <end position="670"/>
    </location>
</feature>
<dbReference type="InterPro" id="IPR018497">
    <property type="entry name" value="Peptidase_M13_C"/>
</dbReference>
<accession>A0A1Y1YGL0</accession>
<organism evidence="11 12">
    <name type="scientific">Basidiobolus meristosporus CBS 931.73</name>
    <dbReference type="NCBI Taxonomy" id="1314790"/>
    <lineage>
        <taxon>Eukaryota</taxon>
        <taxon>Fungi</taxon>
        <taxon>Fungi incertae sedis</taxon>
        <taxon>Zoopagomycota</taxon>
        <taxon>Entomophthoromycotina</taxon>
        <taxon>Basidiobolomycetes</taxon>
        <taxon>Basidiobolales</taxon>
        <taxon>Basidiobolaceae</taxon>
        <taxon>Basidiobolus</taxon>
    </lineage>
</organism>
<dbReference type="CDD" id="cd08662">
    <property type="entry name" value="M13"/>
    <property type="match status" value="1"/>
</dbReference>
<keyword evidence="5" id="KW-0378">Hydrolase</keyword>
<dbReference type="PANTHER" id="PTHR11733">
    <property type="entry name" value="ZINC METALLOPROTEASE FAMILY M13 NEPRILYSIN-RELATED"/>
    <property type="match status" value="1"/>
</dbReference>